<evidence type="ECO:0000313" key="1">
    <source>
        <dbReference type="EMBL" id="MDT3427972.1"/>
    </source>
</evidence>
<dbReference type="EMBL" id="JAUSUY010000016">
    <property type="protein sequence ID" value="MDT3427972.1"/>
    <property type="molecule type" value="Genomic_DNA"/>
</dbReference>
<proteinExistence type="predicted"/>
<dbReference type="Proteomes" id="UP001248709">
    <property type="component" value="Unassembled WGS sequence"/>
</dbReference>
<protein>
    <submittedName>
        <fullName evidence="1">Uncharacterized protein</fullName>
    </submittedName>
</protein>
<keyword evidence="2" id="KW-1185">Reference proteome</keyword>
<evidence type="ECO:0000313" key="2">
    <source>
        <dbReference type="Proteomes" id="UP001248709"/>
    </source>
</evidence>
<accession>A0ABU3HAX3</accession>
<organism evidence="1 2">
    <name type="scientific">Paenibacillus forsythiae</name>
    <dbReference type="NCBI Taxonomy" id="365616"/>
    <lineage>
        <taxon>Bacteria</taxon>
        <taxon>Bacillati</taxon>
        <taxon>Bacillota</taxon>
        <taxon>Bacilli</taxon>
        <taxon>Bacillales</taxon>
        <taxon>Paenibacillaceae</taxon>
        <taxon>Paenibacillus</taxon>
    </lineage>
</organism>
<gene>
    <name evidence="1" type="ORF">J2Z22_003562</name>
</gene>
<reference evidence="1 2" key="1">
    <citation type="submission" date="2023-07" db="EMBL/GenBank/DDBJ databases">
        <title>Genomic Encyclopedia of Type Strains, Phase IV (KMG-IV): sequencing the most valuable type-strain genomes for metagenomic binning, comparative biology and taxonomic classification.</title>
        <authorList>
            <person name="Goeker M."/>
        </authorList>
    </citation>
    <scope>NUCLEOTIDE SEQUENCE [LARGE SCALE GENOMIC DNA]</scope>
    <source>
        <strain evidence="1 2">T98</strain>
    </source>
</reference>
<comment type="caution">
    <text evidence="1">The sequence shown here is derived from an EMBL/GenBank/DDBJ whole genome shotgun (WGS) entry which is preliminary data.</text>
</comment>
<sequence length="78" mass="9467">MYSAFNNRYHRNRLKFLHARSPFSKRLKEQRKKMYYRSFECTGKEKSLLWRRGDHFEVKKSGSTQNVHLDLSQLSSLL</sequence>
<name>A0ABU3HAX3_9BACL</name>